<dbReference type="EMBL" id="JACHHY010000023">
    <property type="protein sequence ID" value="MBB5020002.1"/>
    <property type="molecule type" value="Genomic_DNA"/>
</dbReference>
<organism evidence="1 2">
    <name type="scientific">Chitinivorax tropicus</name>
    <dbReference type="NCBI Taxonomy" id="714531"/>
    <lineage>
        <taxon>Bacteria</taxon>
        <taxon>Pseudomonadati</taxon>
        <taxon>Pseudomonadota</taxon>
        <taxon>Betaproteobacteria</taxon>
        <taxon>Chitinivorax</taxon>
    </lineage>
</organism>
<dbReference type="Proteomes" id="UP000575898">
    <property type="component" value="Unassembled WGS sequence"/>
</dbReference>
<proteinExistence type="predicted"/>
<gene>
    <name evidence="1" type="ORF">HNQ59_003310</name>
</gene>
<evidence type="ECO:0000313" key="1">
    <source>
        <dbReference type="EMBL" id="MBB5020002.1"/>
    </source>
</evidence>
<dbReference type="AlphaFoldDB" id="A0A840MT94"/>
<accession>A0A840MT94</accession>
<evidence type="ECO:0000313" key="2">
    <source>
        <dbReference type="Proteomes" id="UP000575898"/>
    </source>
</evidence>
<reference evidence="1 2" key="1">
    <citation type="submission" date="2020-08" db="EMBL/GenBank/DDBJ databases">
        <title>Genomic Encyclopedia of Type Strains, Phase IV (KMG-IV): sequencing the most valuable type-strain genomes for metagenomic binning, comparative biology and taxonomic classification.</title>
        <authorList>
            <person name="Goeker M."/>
        </authorList>
    </citation>
    <scope>NUCLEOTIDE SEQUENCE [LARGE SCALE GENOMIC DNA]</scope>
    <source>
        <strain evidence="1 2">DSM 27165</strain>
    </source>
</reference>
<sequence length="67" mass="7472">MNINGLKSFNASMSQTLTQVTSQIFSDVRSGADRVDSKKQQIADASLQRLQDQAARAEQRARIDIYV</sequence>
<name>A0A840MT94_9PROT</name>
<keyword evidence="2" id="KW-1185">Reference proteome</keyword>
<protein>
    <submittedName>
        <fullName evidence="1">Uncharacterized protein</fullName>
    </submittedName>
</protein>
<dbReference type="RefSeq" id="WP_184041417.1">
    <property type="nucleotide sequence ID" value="NZ_JACHHY010000023.1"/>
</dbReference>
<comment type="caution">
    <text evidence="1">The sequence shown here is derived from an EMBL/GenBank/DDBJ whole genome shotgun (WGS) entry which is preliminary data.</text>
</comment>